<dbReference type="RefSeq" id="WP_166102327.1">
    <property type="nucleotide sequence ID" value="NZ_BMMY01000002.1"/>
</dbReference>
<keyword evidence="2" id="KW-1185">Reference proteome</keyword>
<accession>A0A7G9R3G9</accession>
<dbReference type="AlphaFoldDB" id="A0A7G9R3G9"/>
<dbReference type="KEGG" id="pei:H9L10_03550"/>
<dbReference type="Pfam" id="PF19586">
    <property type="entry name" value="DUF6093"/>
    <property type="match status" value="1"/>
</dbReference>
<evidence type="ECO:0000313" key="1">
    <source>
        <dbReference type="EMBL" id="QNN50144.1"/>
    </source>
</evidence>
<evidence type="ECO:0000313" key="2">
    <source>
        <dbReference type="Proteomes" id="UP000515976"/>
    </source>
</evidence>
<organism evidence="1 2">
    <name type="scientific">Phycicoccus endophyticus</name>
    <dbReference type="NCBI Taxonomy" id="1690220"/>
    <lineage>
        <taxon>Bacteria</taxon>
        <taxon>Bacillati</taxon>
        <taxon>Actinomycetota</taxon>
        <taxon>Actinomycetes</taxon>
        <taxon>Micrococcales</taxon>
        <taxon>Intrasporangiaceae</taxon>
        <taxon>Phycicoccus</taxon>
    </lineage>
</organism>
<dbReference type="EMBL" id="CP060712">
    <property type="protein sequence ID" value="QNN50144.1"/>
    <property type="molecule type" value="Genomic_DNA"/>
</dbReference>
<dbReference type="Proteomes" id="UP000515976">
    <property type="component" value="Chromosome"/>
</dbReference>
<sequence length="126" mass="13901">MIGEAIAAALPLMREQAASLRTDTCTIERQSSKWDAENRKTAAVWTPIHTDVPCHVEDSPGTSRSLATDERVTPGTPLVAVDWTFTDIQPDDRVTVPGHDPMWVTSAAHDDATHPVETLIQCRRTR</sequence>
<reference evidence="1 2" key="1">
    <citation type="submission" date="2020-08" db="EMBL/GenBank/DDBJ databases">
        <title>Genome sequence of Phycicoccus endophyticus JCM 31784T.</title>
        <authorList>
            <person name="Hyun D.-W."/>
            <person name="Bae J.-W."/>
        </authorList>
    </citation>
    <scope>NUCLEOTIDE SEQUENCE [LARGE SCALE GENOMIC DNA]</scope>
    <source>
        <strain evidence="1 2">JCM 31784</strain>
    </source>
</reference>
<gene>
    <name evidence="1" type="ORF">H9L10_03550</name>
</gene>
<name>A0A7G9R3G9_9MICO</name>
<proteinExistence type="predicted"/>
<protein>
    <submittedName>
        <fullName evidence="1">Uncharacterized protein</fullName>
    </submittedName>
</protein>
<dbReference type="InterPro" id="IPR046075">
    <property type="entry name" value="DUF6093"/>
</dbReference>